<comment type="subcellular location">
    <subcellularLocation>
        <location evidence="1">Membrane</location>
    </subcellularLocation>
</comment>
<evidence type="ECO:0000256" key="3">
    <source>
        <dbReference type="ARBA" id="ARBA00022989"/>
    </source>
</evidence>
<comment type="caution">
    <text evidence="7">The sequence shown here is derived from an EMBL/GenBank/DDBJ whole genome shotgun (WGS) entry which is preliminary data.</text>
</comment>
<organism evidence="7 8">
    <name type="scientific">Ridgeia piscesae</name>
    <name type="common">Tubeworm</name>
    <dbReference type="NCBI Taxonomy" id="27915"/>
    <lineage>
        <taxon>Eukaryota</taxon>
        <taxon>Metazoa</taxon>
        <taxon>Spiralia</taxon>
        <taxon>Lophotrochozoa</taxon>
        <taxon>Annelida</taxon>
        <taxon>Polychaeta</taxon>
        <taxon>Sedentaria</taxon>
        <taxon>Canalipalpata</taxon>
        <taxon>Sabellida</taxon>
        <taxon>Siboglinidae</taxon>
        <taxon>Ridgeia</taxon>
    </lineage>
</organism>
<dbReference type="InterPro" id="IPR017452">
    <property type="entry name" value="GPCR_Rhodpsn_7TM"/>
</dbReference>
<dbReference type="AlphaFoldDB" id="A0AAD9P5W0"/>
<evidence type="ECO:0000256" key="2">
    <source>
        <dbReference type="ARBA" id="ARBA00022692"/>
    </source>
</evidence>
<feature type="domain" description="G-protein coupled receptors family 1 profile" evidence="6">
    <location>
        <begin position="58"/>
        <end position="91"/>
    </location>
</feature>
<reference evidence="7" key="1">
    <citation type="journal article" date="2023" name="Mol. Biol. Evol.">
        <title>Third-Generation Sequencing Reveals the Adaptive Role of the Epigenome in Three Deep-Sea Polychaetes.</title>
        <authorList>
            <person name="Perez M."/>
            <person name="Aroh O."/>
            <person name="Sun Y."/>
            <person name="Lan Y."/>
            <person name="Juniper S.K."/>
            <person name="Young C.R."/>
            <person name="Angers B."/>
            <person name="Qian P.Y."/>
        </authorList>
    </citation>
    <scope>NUCLEOTIDE SEQUENCE</scope>
    <source>
        <strain evidence="7">R07B-5</strain>
    </source>
</reference>
<evidence type="ECO:0000259" key="6">
    <source>
        <dbReference type="PROSITE" id="PS50262"/>
    </source>
</evidence>
<name>A0AAD9P5W0_RIDPI</name>
<keyword evidence="3 5" id="KW-1133">Transmembrane helix</keyword>
<keyword evidence="4 5" id="KW-0472">Membrane</keyword>
<accession>A0AAD9P5W0</accession>
<dbReference type="Proteomes" id="UP001209878">
    <property type="component" value="Unassembled WGS sequence"/>
</dbReference>
<dbReference type="SUPFAM" id="SSF81321">
    <property type="entry name" value="Family A G protein-coupled receptor-like"/>
    <property type="match status" value="1"/>
</dbReference>
<evidence type="ECO:0000256" key="1">
    <source>
        <dbReference type="ARBA" id="ARBA00004370"/>
    </source>
</evidence>
<gene>
    <name evidence="7" type="ORF">NP493_127g04022</name>
</gene>
<keyword evidence="2 5" id="KW-0812">Transmembrane</keyword>
<sequence length="91" mass="9823">MSHIEYTTVAHDWTSGALLDMTTANDSSGSPSPVNHTYKPDTDMVVLVTTTSVIGLVFNIAALAVLLKKRDRQTTTNLYLVMLAVGELVSL</sequence>
<dbReference type="EMBL" id="JAODUO010000127">
    <property type="protein sequence ID" value="KAK2188619.1"/>
    <property type="molecule type" value="Genomic_DNA"/>
</dbReference>
<dbReference type="Gene3D" id="1.20.1070.10">
    <property type="entry name" value="Rhodopsin 7-helix transmembrane proteins"/>
    <property type="match status" value="1"/>
</dbReference>
<keyword evidence="8" id="KW-1185">Reference proteome</keyword>
<evidence type="ECO:0000256" key="4">
    <source>
        <dbReference type="ARBA" id="ARBA00023136"/>
    </source>
</evidence>
<proteinExistence type="predicted"/>
<evidence type="ECO:0000313" key="7">
    <source>
        <dbReference type="EMBL" id="KAK2188619.1"/>
    </source>
</evidence>
<protein>
    <recommendedName>
        <fullName evidence="6">G-protein coupled receptors family 1 profile domain-containing protein</fullName>
    </recommendedName>
</protein>
<dbReference type="PROSITE" id="PS50262">
    <property type="entry name" value="G_PROTEIN_RECEP_F1_2"/>
    <property type="match status" value="1"/>
</dbReference>
<dbReference type="GO" id="GO:0016020">
    <property type="term" value="C:membrane"/>
    <property type="evidence" value="ECO:0007669"/>
    <property type="project" value="UniProtKB-SubCell"/>
</dbReference>
<evidence type="ECO:0000256" key="5">
    <source>
        <dbReference type="SAM" id="Phobius"/>
    </source>
</evidence>
<evidence type="ECO:0000313" key="8">
    <source>
        <dbReference type="Proteomes" id="UP001209878"/>
    </source>
</evidence>
<feature type="transmembrane region" description="Helical" evidence="5">
    <location>
        <begin position="44"/>
        <end position="67"/>
    </location>
</feature>